<dbReference type="Proteomes" id="UP000829398">
    <property type="component" value="Chromosome 3"/>
</dbReference>
<sequence>MASSSSCPPRNAKKLHDVFLSFRGEDTRDNFTSHLHYVLSLKGIKTFVDDQLIRGDNISRSLLDTIEASSISIIIFSERYASSRWCLDELLKILECKHDYGQIVIPVFYRVDPSHVRWKTGTFGDYFSELGERYPEKMQRWGNALTEAANLSGFDSHVIRPESKLIEAIANGVLKRLDATFQSENKGLVGVAWRIKEIESLLCIRSAGVYVLGIWGIGGIGKTTIAGAVFNKISRCFEGSYFALDVREAEETGRIKDLQKELLSKLLNDGNARNVESQLNRLARKKVLLVFDDVNHPGQIESLIGCLDELASGSRVIITTRDKQVLENCWVNQIYRMKELVDVDAHKLFCQCAFRGGHLDASYTEVTRKAIKYAHGVPLALQVLGRHLCGRSKEVWESAMRKLEIIPHVDILKVLKISYDSLDDSQKNVFLDIACLLEGEHRDEVTSFFDASGFQAKIELSVLEDKSLITCLNNQIRMHDLLRDMGREIVRNESIDLPGKRSRLWYHKDIDEVLKKNTGTEAIKGISLDMNKVNRKIHMDSFAFSKMPKLRFLKFYGFENKCMVSHLDGVLFAELRHLEWQQYPLKTLNIHAENLVSLKCLSAKLNNFGMMFSLTSLPTSIHSKDLKTLILWGCSNLKNFPKITSCHISLLQLGEVGIKELPSSIECLSNLGELLITDCSELESISSSVFKLKSLKYIEISNCSNLKRFLEIPSCNTDGSTGIERLGSCKLVLKECSNIESLPSSLCMFKSLTSLEIVDCQNFKRLPDELGNLEALKTLTVDGTAIREVPKSLGQLPLLYSLQLKKCSELEYISSNIFKLKSDMLIEISNCSNLKRFLEIPSCNTDGSTGIERLGSCELVLKECSNIECLPSSMCMFKSLTSLEIVDCQNFKRLPYELGNFEALSTLTIDGTVIREVPESLGRLPLLYSLQLKKCSELEYITSSIFKLKSDIEISNCSNLKRFLEIPSCNTDGSTGIEWLGSYELVLKECSNIESLPSSLCMFKSLTSLEIVDCQNFKRLPDELGNLEALRTLTVDGTTIREVPESLGQLPLLYSLQLKNCSELEYISSSIFKMKSLESIEISNCSNLKRFLENPSCNTDGGTRIEKLASSRLKLEGCSSLESLPSSLCMFKNLTSLEIIDCQNFKRLPNELGNSKCLTVLIVKGTAIREVPESLEYLRSLPSKLTSHNLSVDLRNCLKLDPNELSEIVKDQWMKQSFDVNFGTTKSMYFPGNEIPKWFRYQSMGSSVTFKTPPTDFFNNKILVGFAFCAVVAFPASECFEAVKCVVSCDWKSKPKYCPNGRSFGRIIYVESDHVFLGYYLFGWRDLSTRHDEGYFDEVSFYIFPTYAGGGVKQCGIHFVYAPVSTESREKEEEPHTKRLKCSTRKQLVLLGKKINL</sequence>
<evidence type="ECO:0000313" key="2">
    <source>
        <dbReference type="Proteomes" id="UP000829398"/>
    </source>
</evidence>
<protein>
    <submittedName>
        <fullName evidence="1">ADP-ribosyl cyclase/cyclic ADP-ribose hydrolase</fullName>
    </submittedName>
</protein>
<accession>A0ACB8MAM8</accession>
<keyword evidence="1" id="KW-0378">Hydrolase</keyword>
<gene>
    <name evidence="1" type="ORF">KPL71_008821</name>
</gene>
<keyword evidence="2" id="KW-1185">Reference proteome</keyword>
<dbReference type="EMBL" id="CM039172">
    <property type="protein sequence ID" value="KAH9782260.1"/>
    <property type="molecule type" value="Genomic_DNA"/>
</dbReference>
<comment type="caution">
    <text evidence="1">The sequence shown here is derived from an EMBL/GenBank/DDBJ whole genome shotgun (WGS) entry which is preliminary data.</text>
</comment>
<reference evidence="2" key="1">
    <citation type="journal article" date="2023" name="Hortic. Res.">
        <title>A chromosome-level phased genome enabling allele-level studies in sweet orange: a case study on citrus Huanglongbing tolerance.</title>
        <authorList>
            <person name="Wu B."/>
            <person name="Yu Q."/>
            <person name="Deng Z."/>
            <person name="Duan Y."/>
            <person name="Luo F."/>
            <person name="Gmitter F. Jr."/>
        </authorList>
    </citation>
    <scope>NUCLEOTIDE SEQUENCE [LARGE SCALE GENOMIC DNA]</scope>
    <source>
        <strain evidence="2">cv. Valencia</strain>
    </source>
</reference>
<evidence type="ECO:0000313" key="1">
    <source>
        <dbReference type="EMBL" id="KAH9782260.1"/>
    </source>
</evidence>
<proteinExistence type="predicted"/>
<name>A0ACB8MAM8_CITSI</name>
<organism evidence="1 2">
    <name type="scientific">Citrus sinensis</name>
    <name type="common">Sweet orange</name>
    <name type="synonym">Citrus aurantium var. sinensis</name>
    <dbReference type="NCBI Taxonomy" id="2711"/>
    <lineage>
        <taxon>Eukaryota</taxon>
        <taxon>Viridiplantae</taxon>
        <taxon>Streptophyta</taxon>
        <taxon>Embryophyta</taxon>
        <taxon>Tracheophyta</taxon>
        <taxon>Spermatophyta</taxon>
        <taxon>Magnoliopsida</taxon>
        <taxon>eudicotyledons</taxon>
        <taxon>Gunneridae</taxon>
        <taxon>Pentapetalae</taxon>
        <taxon>rosids</taxon>
        <taxon>malvids</taxon>
        <taxon>Sapindales</taxon>
        <taxon>Rutaceae</taxon>
        <taxon>Aurantioideae</taxon>
        <taxon>Citrus</taxon>
    </lineage>
</organism>